<proteinExistence type="predicted"/>
<evidence type="ECO:0000313" key="1">
    <source>
        <dbReference type="EMBL" id="XBT97895.1"/>
    </source>
</evidence>
<name>A0AAU7S615_9HYPH</name>
<accession>A0AAU7S615</accession>
<dbReference type="EMBL" id="CP157964">
    <property type="protein sequence ID" value="XBT97895.1"/>
    <property type="molecule type" value="Genomic_DNA"/>
</dbReference>
<keyword evidence="1" id="KW-0614">Plasmid</keyword>
<gene>
    <name evidence="1" type="ORF">ABM479_34930</name>
</gene>
<dbReference type="RefSeq" id="WP_349963154.1">
    <property type="nucleotide sequence ID" value="NZ_CP157964.1"/>
</dbReference>
<geneLocation type="plasmid" evidence="1">
    <name>unnamed4</name>
</geneLocation>
<protein>
    <recommendedName>
        <fullName evidence="2">Restriction endonuclease</fullName>
    </recommendedName>
</protein>
<dbReference type="AlphaFoldDB" id="A0AAU7S615"/>
<reference evidence="1" key="1">
    <citation type="submission" date="2024-06" db="EMBL/GenBank/DDBJ databases">
        <authorList>
            <person name="Li T."/>
            <person name="Gao R."/>
        </authorList>
    </citation>
    <scope>NUCLEOTIDE SEQUENCE</scope>
    <source>
        <strain evidence="1">ZPR3</strain>
        <plasmid evidence="1">unnamed4</plasmid>
    </source>
</reference>
<organism evidence="1">
    <name type="scientific">Rhizobium sp. ZPR3</name>
    <dbReference type="NCBI Taxonomy" id="3158967"/>
    <lineage>
        <taxon>Bacteria</taxon>
        <taxon>Pseudomonadati</taxon>
        <taxon>Pseudomonadota</taxon>
        <taxon>Alphaproteobacteria</taxon>
        <taxon>Hyphomicrobiales</taxon>
        <taxon>Rhizobiaceae</taxon>
        <taxon>Rhizobium/Agrobacterium group</taxon>
        <taxon>Rhizobium</taxon>
    </lineage>
</organism>
<sequence>MTMQDIGRENGKKFLSDVWTDTYRQVASKAQFVKEIFATRGVKIGTGSALERFLKQADILSQAWDEQREVGPKVLLEAAHVNKLADAITDLSDEPGIQEALKRIAGSVMQPDDRTLSQGKDALWEICLLADFRKAGLRSWSAEPDILVNYGAGDYPVACKKIWSEPGVQSQVRKAGKQLRKFQNHGIIALNLDDLVPAGHVIFDRDREGASDFLNSFNLAFKERNRSVFDKAIVDKKCDGFLISTSAATVLLNEAQPFNLLTQRLLWNMSAATPQSAKRFRDFFAAQKI</sequence>
<evidence type="ECO:0008006" key="2">
    <source>
        <dbReference type="Google" id="ProtNLM"/>
    </source>
</evidence>